<dbReference type="EMBL" id="JH000016">
    <property type="protein sequence ID" value="EGW01496.1"/>
    <property type="molecule type" value="Genomic_DNA"/>
</dbReference>
<dbReference type="InParanoid" id="G3GT67"/>
<dbReference type="Proteomes" id="UP000001075">
    <property type="component" value="Unassembled WGS sequence"/>
</dbReference>
<evidence type="ECO:0000313" key="2">
    <source>
        <dbReference type="EMBL" id="EGW01496.1"/>
    </source>
</evidence>
<evidence type="ECO:0000256" key="1">
    <source>
        <dbReference type="SAM" id="MobiDB-lite"/>
    </source>
</evidence>
<reference evidence="3" key="1">
    <citation type="journal article" date="2011" name="Nat. Biotechnol.">
        <title>The genomic sequence of the Chinese hamster ovary (CHO)-K1 cell line.</title>
        <authorList>
            <person name="Xu X."/>
            <person name="Nagarajan H."/>
            <person name="Lewis N.E."/>
            <person name="Pan S."/>
            <person name="Cai Z."/>
            <person name="Liu X."/>
            <person name="Chen W."/>
            <person name="Xie M."/>
            <person name="Wang W."/>
            <person name="Hammond S."/>
            <person name="Andersen M.R."/>
            <person name="Neff N."/>
            <person name="Passarelli B."/>
            <person name="Koh W."/>
            <person name="Fan H.C."/>
            <person name="Wang J."/>
            <person name="Gui Y."/>
            <person name="Lee K.H."/>
            <person name="Betenbaugh M.J."/>
            <person name="Quake S.R."/>
            <person name="Famili I."/>
            <person name="Palsson B.O."/>
            <person name="Wang J."/>
        </authorList>
    </citation>
    <scope>NUCLEOTIDE SEQUENCE [LARGE SCALE GENOMIC DNA]</scope>
    <source>
        <strain evidence="3">CHO K1 cell line</strain>
    </source>
</reference>
<organism evidence="2 3">
    <name type="scientific">Cricetulus griseus</name>
    <name type="common">Chinese hamster</name>
    <name type="synonym">Cricetulus barabensis griseus</name>
    <dbReference type="NCBI Taxonomy" id="10029"/>
    <lineage>
        <taxon>Eukaryota</taxon>
        <taxon>Metazoa</taxon>
        <taxon>Chordata</taxon>
        <taxon>Craniata</taxon>
        <taxon>Vertebrata</taxon>
        <taxon>Euteleostomi</taxon>
        <taxon>Mammalia</taxon>
        <taxon>Eutheria</taxon>
        <taxon>Euarchontoglires</taxon>
        <taxon>Glires</taxon>
        <taxon>Rodentia</taxon>
        <taxon>Myomorpha</taxon>
        <taxon>Muroidea</taxon>
        <taxon>Cricetidae</taxon>
        <taxon>Cricetinae</taxon>
        <taxon>Cricetulus</taxon>
    </lineage>
</organism>
<name>G3GT67_CRIGR</name>
<evidence type="ECO:0000313" key="3">
    <source>
        <dbReference type="Proteomes" id="UP000001075"/>
    </source>
</evidence>
<sequence>MGPAVYSRDGRTQSSEMRDLKSHRRGNSHSPGHRQTPFTLDPDSKCLGRQNI</sequence>
<feature type="compositionally biased region" description="Basic and acidic residues" evidence="1">
    <location>
        <begin position="8"/>
        <end position="20"/>
    </location>
</feature>
<feature type="region of interest" description="Disordered" evidence="1">
    <location>
        <begin position="1"/>
        <end position="52"/>
    </location>
</feature>
<proteinExistence type="predicted"/>
<accession>G3GT67</accession>
<gene>
    <name evidence="2" type="ORF">I79_000841</name>
</gene>
<protein>
    <submittedName>
        <fullName evidence="2">Uncharacterized protein</fullName>
    </submittedName>
</protein>
<dbReference type="AlphaFoldDB" id="G3GT67"/>